<dbReference type="AlphaFoldDB" id="X1BDD4"/>
<accession>X1BDD4</accession>
<proteinExistence type="predicted"/>
<organism evidence="9">
    <name type="scientific">marine sediment metagenome</name>
    <dbReference type="NCBI Taxonomy" id="412755"/>
    <lineage>
        <taxon>unclassified sequences</taxon>
        <taxon>metagenomes</taxon>
        <taxon>ecological metagenomes</taxon>
    </lineage>
</organism>
<comment type="caution">
    <text evidence="9">The sequence shown here is derived from an EMBL/GenBank/DDBJ whole genome shotgun (WGS) entry which is preliminary data.</text>
</comment>
<evidence type="ECO:0000256" key="2">
    <source>
        <dbReference type="ARBA" id="ARBA00004442"/>
    </source>
</evidence>
<dbReference type="InterPro" id="IPR003368">
    <property type="entry name" value="POMP_repeat"/>
</dbReference>
<evidence type="ECO:0000313" key="9">
    <source>
        <dbReference type="EMBL" id="GAG79252.1"/>
    </source>
</evidence>
<evidence type="ECO:0000256" key="1">
    <source>
        <dbReference type="ARBA" id="ARBA00004196"/>
    </source>
</evidence>
<dbReference type="NCBIfam" id="TIGR01376">
    <property type="entry name" value="POMP_repeat"/>
    <property type="match status" value="1"/>
</dbReference>
<dbReference type="InterPro" id="IPR011050">
    <property type="entry name" value="Pectin_lyase_fold/virulence"/>
</dbReference>
<dbReference type="PANTHER" id="PTHR11319">
    <property type="entry name" value="G PROTEIN-COUPLED RECEPTOR-RELATED"/>
    <property type="match status" value="1"/>
</dbReference>
<feature type="non-terminal residue" evidence="9">
    <location>
        <position position="276"/>
    </location>
</feature>
<evidence type="ECO:0000256" key="6">
    <source>
        <dbReference type="ARBA" id="ARBA00023136"/>
    </source>
</evidence>
<dbReference type="InterPro" id="IPR039448">
    <property type="entry name" value="Beta_helix"/>
</dbReference>
<evidence type="ECO:0000256" key="4">
    <source>
        <dbReference type="ARBA" id="ARBA00022525"/>
    </source>
</evidence>
<name>X1BDD4_9ZZZZ</name>
<dbReference type="GO" id="GO:0009279">
    <property type="term" value="C:cell outer membrane"/>
    <property type="evidence" value="ECO:0007669"/>
    <property type="project" value="UniProtKB-SubCell"/>
</dbReference>
<evidence type="ECO:0000256" key="7">
    <source>
        <dbReference type="ARBA" id="ARBA00023237"/>
    </source>
</evidence>
<keyword evidence="6" id="KW-0472">Membrane</keyword>
<evidence type="ECO:0000259" key="8">
    <source>
        <dbReference type="Pfam" id="PF13229"/>
    </source>
</evidence>
<evidence type="ECO:0000256" key="5">
    <source>
        <dbReference type="ARBA" id="ARBA00022729"/>
    </source>
</evidence>
<evidence type="ECO:0000256" key="3">
    <source>
        <dbReference type="ARBA" id="ARBA00004613"/>
    </source>
</evidence>
<dbReference type="SUPFAM" id="SSF51126">
    <property type="entry name" value="Pectin lyase-like"/>
    <property type="match status" value="1"/>
</dbReference>
<dbReference type="PANTHER" id="PTHR11319:SF35">
    <property type="entry name" value="OUTER MEMBRANE PROTEIN PMPC-RELATED"/>
    <property type="match status" value="1"/>
</dbReference>
<comment type="subcellular location">
    <subcellularLocation>
        <location evidence="1">Cell envelope</location>
    </subcellularLocation>
    <subcellularLocation>
        <location evidence="2">Cell outer membrane</location>
    </subcellularLocation>
    <subcellularLocation>
        <location evidence="3">Secreted</location>
    </subcellularLocation>
</comment>
<reference evidence="9" key="1">
    <citation type="journal article" date="2014" name="Front. Microbiol.">
        <title>High frequency of phylogenetically diverse reductive dehalogenase-homologous genes in deep subseafloor sedimentary metagenomes.</title>
        <authorList>
            <person name="Kawai M."/>
            <person name="Futagami T."/>
            <person name="Toyoda A."/>
            <person name="Takaki Y."/>
            <person name="Nishi S."/>
            <person name="Hori S."/>
            <person name="Arai W."/>
            <person name="Tsubouchi T."/>
            <person name="Morono Y."/>
            <person name="Uchiyama I."/>
            <person name="Ito T."/>
            <person name="Fujiyama A."/>
            <person name="Inagaki F."/>
            <person name="Takami H."/>
        </authorList>
    </citation>
    <scope>NUCLEOTIDE SEQUENCE</scope>
    <source>
        <strain evidence="9">Expedition CK06-06</strain>
    </source>
</reference>
<dbReference type="SMART" id="SM00710">
    <property type="entry name" value="PbH1"/>
    <property type="match status" value="4"/>
</dbReference>
<protein>
    <recommendedName>
        <fullName evidence="8">Right handed beta helix domain-containing protein</fullName>
    </recommendedName>
</protein>
<gene>
    <name evidence="9" type="ORF">S01H4_25743</name>
</gene>
<keyword evidence="7" id="KW-0998">Cell outer membrane</keyword>
<sequence>NSALIGGGMANGYNSSPTITNCTFIGNVGGGMDCWESNPTLASCTFSKNKASEGGGIYCQWSTLMITNCTISENIATDRYGQGGGIANFGGSLTIANCTISGNRAFSGGGISCSAGSGPSRPVSISGCIITGNIATSIYHGGGGIYCLGYNPKIANCVVAGNIAKRWGGGMYDAGSDPILTNCTFSQNWAGENGGGMYSLASSSPILTNCILWGDASEEIYVYHGVTPVITYTNVEGGWPGLGNIDADPCFAELGYWADVNDQNIVVEPNDPNAIW</sequence>
<keyword evidence="4" id="KW-0964">Secreted</keyword>
<dbReference type="Gene3D" id="2.160.20.10">
    <property type="entry name" value="Single-stranded right-handed beta-helix, Pectin lyase-like"/>
    <property type="match status" value="1"/>
</dbReference>
<feature type="non-terminal residue" evidence="9">
    <location>
        <position position="1"/>
    </location>
</feature>
<dbReference type="GO" id="GO:0005576">
    <property type="term" value="C:extracellular region"/>
    <property type="evidence" value="ECO:0007669"/>
    <property type="project" value="UniProtKB-SubCell"/>
</dbReference>
<dbReference type="InterPro" id="IPR012334">
    <property type="entry name" value="Pectin_lyas_fold"/>
</dbReference>
<dbReference type="EMBL" id="BART01012295">
    <property type="protein sequence ID" value="GAG79252.1"/>
    <property type="molecule type" value="Genomic_DNA"/>
</dbReference>
<keyword evidence="5" id="KW-0732">Signal</keyword>
<dbReference type="InterPro" id="IPR006626">
    <property type="entry name" value="PbH1"/>
</dbReference>
<feature type="domain" description="Right handed beta helix" evidence="8">
    <location>
        <begin position="13"/>
        <end position="143"/>
    </location>
</feature>
<dbReference type="Pfam" id="PF13229">
    <property type="entry name" value="Beta_helix"/>
    <property type="match status" value="1"/>
</dbReference>